<feature type="transmembrane region" description="Helical" evidence="2">
    <location>
        <begin position="166"/>
        <end position="191"/>
    </location>
</feature>
<sequence>MKKSKAHYEDIYRKCKESLQDVAGWKIFIFLPQNFIWRFFIAVTAIFTYLTRTLEFFFNFEFQTYTYFEILCTFFYFFDTLWATLHACMVNTRKLRDGKKRRMELLIVDYISLIPVQLFYNLFFYVNGRNDLTKYILSLRVNDCLRMYQVPYFFIQARYWVYKMRVYLTLLVIEIIVSFVLFNHLCCCIYFNQLGTGVQENCMKEAKNCILQLELMVFSFLSQSFVEITVVEESPIVLTVVMYIIGYVLTYGIIFPLLYFATYNHIFTFVRITTESEQLHLLLNNIITNKALKDKIVNYFQTVWNYGKGKRRPEIVKLIPISLQKSVFLDIHWDAIIHSDFFSDVSWGCKRSLAQEMRAEFILPNTVIFDLTKKKTKFIYLESGLIQIMAQENNTSPVITFSSGTVLCEISLFYQLKSKAVLSTANFCIVHFIDYKHFIKVLLNFPMDMRKIFKRMKYRITAARFTYARKKKIFPHFVEDVSSISSKKGNIKWIKQQYRGMTEVQKAIDKEGKLFVGQSAHRLMLSSLHTQIEHTSLYLSLIAINDKVISQYDAVCLRWSLPWFLDPQCNFLKQWNRLILFLIIVTIVCYPAAMGWTAHLPEWFFSLTCVISLIYFVDFLLPFITAVKEKNVVITKFEVVMMNKLSCFCVYMDLIAALPFQLLRYWSSTFEQPYMLSVCLFNVFFKCYKIHSLLNEWNYKATNKPMKRTILKHFLFFATAVYVLSMIYKLSGIECIFYECSSNDWFARFEKYMDPDGKYRELASFYLVVFLGLDLPNNFFSTNIFISYILYVLSYFSFRMYYFLWMADIIASYAVERFHLLYYTKLMNIVEYFMRTRRISRRIRNRICDTMKFQWFYDRGNYLTRENRIIDDIPDQLKRDMDKESLYQTLQLCPLFKMEDESFILDMCKNSQRIALPANSVLITFGIQTLDIYVIHRGFVQSNSFLVRDAKNNVGFPFVMTSGDIFPVMVAFNQIASVITSRTLSDCELIVFKMEDVINLLFVHEMLKDVVESLKETDWKAFNMAKPGISIVGDLPKVVLRINSRLENALNLLVQVLYAKAINSNSKVYIAWEIFRNICILVGLIFWPYAYAQTNVKMMRILLVFDSTAFIDIYLRTRLSYYDDKGVKITHPFMMAVHYMCNSFVTDLISVVPCIHVIDRLLGGGFVNDTTTFAVHMAMRFVALYKLHGLINYFTETKPFIFWVFTIKYLTMVFLACNFYVNIAIFEEITENPYKRLEPMFELYYNRWIITCRNIMKMSLPLHLESVYSIIIIVIFGLSGWAIEILNHVCMLINFFGSDSQLSDYQYYLKSFMKFLNGERIEDIYVKEAVNYYEHVWSETKGIDFNYVFSRFPNILHEDLLYSAYISTLNMVSCFKSNETFYRTLSGHLEEIYMVKGSTILFEDHIKSDIFLIHKGQCEVKNTTTLYRGSMFGDIRRQRLMKHTITAKTHVVLLKVSSDVLFLTMDNFYSTTKIYETEIFKYDDFVQSSYVDTVEVDVEEILPVNKSSVEFESKFEAINQSQIMDDTVKEKMRKTKDEEFSKDGTDIKAIFHPTSLTSTILNLIFLFDAFLSVFLIPLFISVKCIALETLLITYALDLIWIAKIIVTLKTAVINPNTGILSYNKKYIYNNYLFRIDGFITDVLSVVPFEVIPYLINVFFGTDFCFVLCYLPRTIRLLHISQYMDEEKKRLSSNLYLKWFIIIVINVLGFVNIFVCLNLWFENINDYRLKKCYWALNKIQWVSIRESYMCVINCFCSSGMTWYCDSDDYYQILLETLIAFWGCFTKATIFVQTITIFTRLCYSKFKLISQLEELENYLSVRSLSPTMLTRVKVYLINLFEYCKEGGMPQFLKTAPDFIKFHIMGDLYLHHLSKCFLFKGVPENFLTQLCSRLERVIYFPGNYIVKQGDVDHNIYFIHKGEVYCLERDEEYFLLERLTYLYHKNDYFGVLQGIFPTYAHPMSFRAKTLVEILVLNFNAWEDLRMVYHDTTQLIYRNAKEGKNVKEKKE</sequence>
<dbReference type="PANTHER" id="PTHR45638:SF11">
    <property type="entry name" value="CYCLIC NUCLEOTIDE-GATED CATION CHANNEL SUBUNIT A"/>
    <property type="match status" value="1"/>
</dbReference>
<feature type="transmembrane region" description="Helical" evidence="2">
    <location>
        <begin position="1777"/>
        <end position="1801"/>
    </location>
</feature>
<dbReference type="SUPFAM" id="SSF51206">
    <property type="entry name" value="cAMP-binding domain-like"/>
    <property type="match status" value="4"/>
</dbReference>
<evidence type="ECO:0000313" key="5">
    <source>
        <dbReference type="Proteomes" id="UP001359485"/>
    </source>
</evidence>
<name>A0ABR1AL14_POLSC</name>
<dbReference type="InterPro" id="IPR000595">
    <property type="entry name" value="cNMP-bd_dom"/>
</dbReference>
<feature type="transmembrane region" description="Helical" evidence="2">
    <location>
        <begin position="1200"/>
        <end position="1221"/>
    </location>
</feature>
<feature type="transmembrane region" description="Helical" evidence="2">
    <location>
        <begin position="1592"/>
        <end position="1611"/>
    </location>
</feature>
<dbReference type="PANTHER" id="PTHR45638">
    <property type="entry name" value="CYCLIC NUCLEOTIDE-GATED CATION CHANNEL SUBUNIT A"/>
    <property type="match status" value="1"/>
</dbReference>
<keyword evidence="2" id="KW-0812">Transmembrane</keyword>
<feature type="transmembrane region" description="Helical" evidence="2">
    <location>
        <begin position="1695"/>
        <end position="1720"/>
    </location>
</feature>
<feature type="transmembrane region" description="Helical" evidence="2">
    <location>
        <begin position="35"/>
        <end position="52"/>
    </location>
</feature>
<feature type="transmembrane region" description="Helical" evidence="2">
    <location>
        <begin position="578"/>
        <end position="597"/>
    </location>
</feature>
<feature type="transmembrane region" description="Helical" evidence="2">
    <location>
        <begin position="785"/>
        <end position="805"/>
    </location>
</feature>
<organism evidence="4 5">
    <name type="scientific">Polyplax serrata</name>
    <name type="common">Common mouse louse</name>
    <dbReference type="NCBI Taxonomy" id="468196"/>
    <lineage>
        <taxon>Eukaryota</taxon>
        <taxon>Metazoa</taxon>
        <taxon>Ecdysozoa</taxon>
        <taxon>Arthropoda</taxon>
        <taxon>Hexapoda</taxon>
        <taxon>Insecta</taxon>
        <taxon>Pterygota</taxon>
        <taxon>Neoptera</taxon>
        <taxon>Paraneoptera</taxon>
        <taxon>Psocodea</taxon>
        <taxon>Troctomorpha</taxon>
        <taxon>Phthiraptera</taxon>
        <taxon>Anoplura</taxon>
        <taxon>Polyplacidae</taxon>
        <taxon>Polyplax</taxon>
    </lineage>
</organism>
<keyword evidence="1" id="KW-0406">Ion transport</keyword>
<feature type="transmembrane region" description="Helical" evidence="2">
    <location>
        <begin position="672"/>
        <end position="688"/>
    </location>
</feature>
<feature type="transmembrane region" description="Helical" evidence="2">
    <location>
        <begin position="211"/>
        <end position="230"/>
    </location>
</feature>
<dbReference type="Proteomes" id="UP001359485">
    <property type="component" value="Unassembled WGS sequence"/>
</dbReference>
<protein>
    <recommendedName>
        <fullName evidence="3">Cyclic nucleotide-binding domain-containing protein</fullName>
    </recommendedName>
</protein>
<feature type="transmembrane region" description="Helical" evidence="2">
    <location>
        <begin position="709"/>
        <end position="728"/>
    </location>
</feature>
<dbReference type="SMART" id="SM00100">
    <property type="entry name" value="cNMP"/>
    <property type="match status" value="2"/>
</dbReference>
<dbReference type="InterPro" id="IPR014710">
    <property type="entry name" value="RmlC-like_jellyroll"/>
</dbReference>
<proteinExistence type="predicted"/>
<keyword evidence="2" id="KW-0472">Membrane</keyword>
<dbReference type="CDD" id="cd00038">
    <property type="entry name" value="CAP_ED"/>
    <property type="match status" value="3"/>
</dbReference>
<evidence type="ECO:0000256" key="1">
    <source>
        <dbReference type="ARBA" id="ARBA00023286"/>
    </source>
</evidence>
<feature type="transmembrane region" description="Helical" evidence="2">
    <location>
        <begin position="1136"/>
        <end position="1158"/>
    </location>
</feature>
<feature type="transmembrane region" description="Helical" evidence="2">
    <location>
        <begin position="1170"/>
        <end position="1188"/>
    </location>
</feature>
<feature type="transmembrane region" description="Helical" evidence="2">
    <location>
        <begin position="1074"/>
        <end position="1092"/>
    </location>
</feature>
<keyword evidence="1" id="KW-1071">Ligand-gated ion channel</keyword>
<gene>
    <name evidence="4" type="ORF">RUM44_001773</name>
</gene>
<feature type="transmembrane region" description="Helical" evidence="2">
    <location>
        <begin position="1560"/>
        <end position="1580"/>
    </location>
</feature>
<reference evidence="4 5" key="1">
    <citation type="submission" date="2023-09" db="EMBL/GenBank/DDBJ databases">
        <title>Genomes of two closely related lineages of the louse Polyplax serrata with different host specificities.</title>
        <authorList>
            <person name="Martinu J."/>
            <person name="Tarabai H."/>
            <person name="Stefka J."/>
            <person name="Hypsa V."/>
        </authorList>
    </citation>
    <scope>NUCLEOTIDE SEQUENCE [LARGE SCALE GENOMIC DNA]</scope>
    <source>
        <strain evidence="4">98ZLc_SE</strain>
    </source>
</reference>
<dbReference type="Gene3D" id="2.60.120.10">
    <property type="entry name" value="Jelly Rolls"/>
    <property type="match status" value="4"/>
</dbReference>
<feature type="domain" description="Cyclic nucleotide-binding" evidence="3">
    <location>
        <begin position="341"/>
        <end position="459"/>
    </location>
</feature>
<comment type="caution">
    <text evidence="4">The sequence shown here is derived from an EMBL/GenBank/DDBJ whole genome shotgun (WGS) entry which is preliminary data.</text>
</comment>
<feature type="transmembrane region" description="Helical" evidence="2">
    <location>
        <begin position="645"/>
        <end position="666"/>
    </location>
</feature>
<feature type="transmembrane region" description="Helical" evidence="2">
    <location>
        <begin position="1266"/>
        <end position="1286"/>
    </location>
</feature>
<keyword evidence="1" id="KW-0813">Transport</keyword>
<feature type="transmembrane region" description="Helical" evidence="2">
    <location>
        <begin position="64"/>
        <end position="85"/>
    </location>
</feature>
<evidence type="ECO:0000259" key="3">
    <source>
        <dbReference type="PROSITE" id="PS50042"/>
    </source>
</evidence>
<dbReference type="EMBL" id="JAWJWF010000047">
    <property type="protein sequence ID" value="KAK6621966.1"/>
    <property type="molecule type" value="Genomic_DNA"/>
</dbReference>
<dbReference type="Gene3D" id="1.10.287.630">
    <property type="entry name" value="Helix hairpin bin"/>
    <property type="match status" value="1"/>
</dbReference>
<evidence type="ECO:0000313" key="4">
    <source>
        <dbReference type="EMBL" id="KAK6621966.1"/>
    </source>
</evidence>
<dbReference type="PROSITE" id="PS50042">
    <property type="entry name" value="CNMP_BINDING_3"/>
    <property type="match status" value="2"/>
</dbReference>
<keyword evidence="2" id="KW-1133">Transmembrane helix</keyword>
<feature type="transmembrane region" description="Helical" evidence="2">
    <location>
        <begin position="236"/>
        <end position="261"/>
    </location>
</feature>
<dbReference type="InterPro" id="IPR050866">
    <property type="entry name" value="CNG_cation_channel"/>
</dbReference>
<keyword evidence="1" id="KW-0407">Ion channel</keyword>
<feature type="domain" description="Cyclic nucleotide-binding" evidence="3">
    <location>
        <begin position="1875"/>
        <end position="1980"/>
    </location>
</feature>
<feature type="transmembrane region" description="Helical" evidence="2">
    <location>
        <begin position="603"/>
        <end position="624"/>
    </location>
</feature>
<evidence type="ECO:0000256" key="2">
    <source>
        <dbReference type="SAM" id="Phobius"/>
    </source>
</evidence>
<keyword evidence="5" id="KW-1185">Reference proteome</keyword>
<feature type="transmembrane region" description="Helical" evidence="2">
    <location>
        <begin position="106"/>
        <end position="126"/>
    </location>
</feature>
<accession>A0ABR1AL14</accession>
<dbReference type="InterPro" id="IPR018490">
    <property type="entry name" value="cNMP-bd_dom_sf"/>
</dbReference>